<feature type="region of interest" description="Disordered" evidence="1">
    <location>
        <begin position="151"/>
        <end position="219"/>
    </location>
</feature>
<gene>
    <name evidence="2" type="ORF">PSNMU_V1.4_AUG-EV-PASAV3_0063730</name>
</gene>
<dbReference type="EMBL" id="CAACVS010000226">
    <property type="protein sequence ID" value="VEU39646.1"/>
    <property type="molecule type" value="Genomic_DNA"/>
</dbReference>
<accession>A0A448ZC94</accession>
<organism evidence="2 3">
    <name type="scientific">Pseudo-nitzschia multistriata</name>
    <dbReference type="NCBI Taxonomy" id="183589"/>
    <lineage>
        <taxon>Eukaryota</taxon>
        <taxon>Sar</taxon>
        <taxon>Stramenopiles</taxon>
        <taxon>Ochrophyta</taxon>
        <taxon>Bacillariophyta</taxon>
        <taxon>Bacillariophyceae</taxon>
        <taxon>Bacillariophycidae</taxon>
        <taxon>Bacillariales</taxon>
        <taxon>Bacillariaceae</taxon>
        <taxon>Pseudo-nitzschia</taxon>
    </lineage>
</organism>
<sequence length="219" mass="24716">MATTMPVDIISPDPGKTSPATVAIDVTASYPNGVRELKQLLQYNEQLYMPEELMMANDSIKVWNLDDDEDENPAEKVMFRNDPFRVSQEARRMLINRVSIEESTDGIHQDHRLAAAAAAAAEMVVEETKEDLMSPLYIPSEPIAPATEIPRRVSSTLPPRRPSQSPMVLDRGTTRTVVLDNDDLDIGRHAQPGAKEPNPRPSHRRRGHRRNHSHFDFQF</sequence>
<reference evidence="2 3" key="1">
    <citation type="submission" date="2019-01" db="EMBL/GenBank/DDBJ databases">
        <authorList>
            <person name="Ferrante I. M."/>
        </authorList>
    </citation>
    <scope>NUCLEOTIDE SEQUENCE [LARGE SCALE GENOMIC DNA]</scope>
    <source>
        <strain evidence="2 3">B856</strain>
    </source>
</reference>
<protein>
    <submittedName>
        <fullName evidence="2">Uncharacterized protein</fullName>
    </submittedName>
</protein>
<evidence type="ECO:0000313" key="3">
    <source>
        <dbReference type="Proteomes" id="UP000291116"/>
    </source>
</evidence>
<feature type="compositionally biased region" description="Polar residues" evidence="1">
    <location>
        <begin position="153"/>
        <end position="166"/>
    </location>
</feature>
<dbReference type="AlphaFoldDB" id="A0A448ZC94"/>
<feature type="compositionally biased region" description="Basic residues" evidence="1">
    <location>
        <begin position="201"/>
        <end position="212"/>
    </location>
</feature>
<evidence type="ECO:0000313" key="2">
    <source>
        <dbReference type="EMBL" id="VEU39646.1"/>
    </source>
</evidence>
<proteinExistence type="predicted"/>
<name>A0A448ZC94_9STRA</name>
<evidence type="ECO:0000256" key="1">
    <source>
        <dbReference type="SAM" id="MobiDB-lite"/>
    </source>
</evidence>
<keyword evidence="3" id="KW-1185">Reference proteome</keyword>
<dbReference type="Proteomes" id="UP000291116">
    <property type="component" value="Unassembled WGS sequence"/>
</dbReference>